<dbReference type="Proteomes" id="UP001151234">
    <property type="component" value="Unassembled WGS sequence"/>
</dbReference>
<dbReference type="EMBL" id="JAPJZI010000001">
    <property type="protein sequence ID" value="MDA5398288.1"/>
    <property type="molecule type" value="Genomic_DNA"/>
</dbReference>
<dbReference type="PANTHER" id="PTHR30309">
    <property type="entry name" value="INNER MEMBRANE PROTEIN YGIH"/>
    <property type="match status" value="1"/>
</dbReference>
<comment type="similarity">
    <text evidence="10">Belongs to the PlsY family.</text>
</comment>
<evidence type="ECO:0000313" key="12">
    <source>
        <dbReference type="Proteomes" id="UP001151234"/>
    </source>
</evidence>
<feature type="transmembrane region" description="Helical" evidence="10">
    <location>
        <begin position="12"/>
        <end position="33"/>
    </location>
</feature>
<evidence type="ECO:0000256" key="10">
    <source>
        <dbReference type="HAMAP-Rule" id="MF_01043"/>
    </source>
</evidence>
<feature type="transmembrane region" description="Helical" evidence="10">
    <location>
        <begin position="149"/>
        <end position="182"/>
    </location>
</feature>
<evidence type="ECO:0000256" key="8">
    <source>
        <dbReference type="ARBA" id="ARBA00023209"/>
    </source>
</evidence>
<evidence type="ECO:0000256" key="7">
    <source>
        <dbReference type="ARBA" id="ARBA00023136"/>
    </source>
</evidence>
<comment type="subcellular location">
    <subcellularLocation>
        <location evidence="10">Cell membrane</location>
        <topology evidence="10">Multi-pass membrane protein</topology>
    </subcellularLocation>
</comment>
<proteinExistence type="inferred from homology"/>
<evidence type="ECO:0000256" key="2">
    <source>
        <dbReference type="ARBA" id="ARBA00022516"/>
    </source>
</evidence>
<evidence type="ECO:0000256" key="6">
    <source>
        <dbReference type="ARBA" id="ARBA00023098"/>
    </source>
</evidence>
<evidence type="ECO:0000256" key="9">
    <source>
        <dbReference type="ARBA" id="ARBA00023264"/>
    </source>
</evidence>
<keyword evidence="5 10" id="KW-1133">Transmembrane helix</keyword>
<feature type="transmembrane region" description="Helical" evidence="10">
    <location>
        <begin position="91"/>
        <end position="109"/>
    </location>
</feature>
<evidence type="ECO:0000256" key="4">
    <source>
        <dbReference type="ARBA" id="ARBA00022692"/>
    </source>
</evidence>
<dbReference type="GO" id="GO:0005886">
    <property type="term" value="C:plasma membrane"/>
    <property type="evidence" value="ECO:0007669"/>
    <property type="project" value="UniProtKB-SubCell"/>
</dbReference>
<protein>
    <recommendedName>
        <fullName evidence="10">Glycerol-3-phosphate acyltransferase</fullName>
    </recommendedName>
    <alternativeName>
        <fullName evidence="10">Acyl-PO4 G3P acyltransferase</fullName>
    </alternativeName>
    <alternativeName>
        <fullName evidence="10">Acyl-phosphate--glycerol-3-phosphate acyltransferase</fullName>
    </alternativeName>
    <alternativeName>
        <fullName evidence="10">G3P acyltransferase</fullName>
        <shortName evidence="10">GPAT</shortName>
        <ecNumber evidence="10">2.3.1.275</ecNumber>
    </alternativeName>
    <alternativeName>
        <fullName evidence="10">Lysophosphatidic acid synthase</fullName>
        <shortName evidence="10">LPA synthase</shortName>
    </alternativeName>
</protein>
<comment type="function">
    <text evidence="10">Catalyzes the transfer of an acyl group from acyl-phosphate (acyl-PO(4)) to glycerol-3-phosphate (G3P) to form lysophosphatidic acid (LPA). This enzyme utilizes acyl-phosphate as fatty acyl donor, but not acyl-CoA or acyl-ACP.</text>
</comment>
<dbReference type="GO" id="GO:0008654">
    <property type="term" value="P:phospholipid biosynthetic process"/>
    <property type="evidence" value="ECO:0007669"/>
    <property type="project" value="UniProtKB-UniRule"/>
</dbReference>
<dbReference type="AlphaFoldDB" id="A0A9X3ZH28"/>
<comment type="caution">
    <text evidence="11">The sequence shown here is derived from an EMBL/GenBank/DDBJ whole genome shotgun (WGS) entry which is preliminary data.</text>
</comment>
<dbReference type="PANTHER" id="PTHR30309:SF0">
    <property type="entry name" value="GLYCEROL-3-PHOSPHATE ACYLTRANSFERASE-RELATED"/>
    <property type="match status" value="1"/>
</dbReference>
<keyword evidence="3 10" id="KW-0808">Transferase</keyword>
<organism evidence="11 12">
    <name type="scientific">Hoeflea prorocentri</name>
    <dbReference type="NCBI Taxonomy" id="1922333"/>
    <lineage>
        <taxon>Bacteria</taxon>
        <taxon>Pseudomonadati</taxon>
        <taxon>Pseudomonadota</taxon>
        <taxon>Alphaproteobacteria</taxon>
        <taxon>Hyphomicrobiales</taxon>
        <taxon>Rhizobiaceae</taxon>
        <taxon>Hoeflea</taxon>
    </lineage>
</organism>
<keyword evidence="2 10" id="KW-0444">Lipid biosynthesis</keyword>
<dbReference type="EC" id="2.3.1.275" evidence="10"/>
<accession>A0A9X3ZH28</accession>
<keyword evidence="9 10" id="KW-1208">Phospholipid metabolism</keyword>
<feature type="transmembrane region" description="Helical" evidence="10">
    <location>
        <begin position="121"/>
        <end position="143"/>
    </location>
</feature>
<evidence type="ECO:0000256" key="5">
    <source>
        <dbReference type="ARBA" id="ARBA00022989"/>
    </source>
</evidence>
<keyword evidence="7 10" id="KW-0472">Membrane</keyword>
<keyword evidence="4 10" id="KW-0812">Transmembrane</keyword>
<dbReference type="InterPro" id="IPR003811">
    <property type="entry name" value="G3P_acylTferase_PlsY"/>
</dbReference>
<reference evidence="11" key="1">
    <citation type="submission" date="2022-11" db="EMBL/GenBank/DDBJ databases">
        <title>Draft genome sequence of Hoeflea poritis E7-10 and Hoeflea prorocentri PM5-8, separated from scleractinian coral Porites lutea and marine dinoflagellate.</title>
        <authorList>
            <person name="Zhang G."/>
            <person name="Wei Q."/>
            <person name="Cai L."/>
        </authorList>
    </citation>
    <scope>NUCLEOTIDE SEQUENCE</scope>
    <source>
        <strain evidence="11">PM5-8</strain>
    </source>
</reference>
<keyword evidence="8 10" id="KW-0594">Phospholipid biosynthesis</keyword>
<dbReference type="NCBIfam" id="TIGR00023">
    <property type="entry name" value="glycerol-3-phosphate 1-O-acyltransferase PlsY"/>
    <property type="match status" value="1"/>
</dbReference>
<keyword evidence="1 10" id="KW-1003">Cell membrane</keyword>
<comment type="subunit">
    <text evidence="10">Probably interacts with PlsX.</text>
</comment>
<keyword evidence="11" id="KW-0012">Acyltransferase</keyword>
<dbReference type="Pfam" id="PF02660">
    <property type="entry name" value="G3P_acyltransf"/>
    <property type="match status" value="1"/>
</dbReference>
<name>A0A9X3ZH28_9HYPH</name>
<dbReference type="HAMAP" id="MF_01043">
    <property type="entry name" value="PlsY"/>
    <property type="match status" value="1"/>
</dbReference>
<dbReference type="GO" id="GO:0043772">
    <property type="term" value="F:acyl-phosphate glycerol-3-phosphate acyltransferase activity"/>
    <property type="evidence" value="ECO:0007669"/>
    <property type="project" value="UniProtKB-UniRule"/>
</dbReference>
<dbReference type="RefSeq" id="WP_267989720.1">
    <property type="nucleotide sequence ID" value="NZ_JAPJZI010000001.1"/>
</dbReference>
<keyword evidence="6 10" id="KW-0443">Lipid metabolism</keyword>
<keyword evidence="12" id="KW-1185">Reference proteome</keyword>
<sequence length="204" mass="21506">MPDPINWHLSLPFFTSALLFGYLLGSIPFGLLLTRAAGLGDVREIGSGNIGATNVLRTGNKFLAVATLLFDALKGTAAVLIAGIWGPDMAVIAGFGAFIGHLFPVWLRFRGGKGVATYIGVLLGLLPLGVVIFAVVWLLTAAVTRYSSLAALICAIVVPVALFLLGYIQVAELFTVMSAIIIVKHRANISRLLSGEESRIGDNG</sequence>
<evidence type="ECO:0000256" key="3">
    <source>
        <dbReference type="ARBA" id="ARBA00022679"/>
    </source>
</evidence>
<evidence type="ECO:0000256" key="1">
    <source>
        <dbReference type="ARBA" id="ARBA00022475"/>
    </source>
</evidence>
<evidence type="ECO:0000313" key="11">
    <source>
        <dbReference type="EMBL" id="MDA5398288.1"/>
    </source>
</evidence>
<dbReference type="SMART" id="SM01207">
    <property type="entry name" value="G3P_acyltransf"/>
    <property type="match status" value="1"/>
</dbReference>
<comment type="catalytic activity">
    <reaction evidence="10">
        <text>an acyl phosphate + sn-glycerol 3-phosphate = a 1-acyl-sn-glycero-3-phosphate + phosphate</text>
        <dbReference type="Rhea" id="RHEA:34075"/>
        <dbReference type="ChEBI" id="CHEBI:43474"/>
        <dbReference type="ChEBI" id="CHEBI:57597"/>
        <dbReference type="ChEBI" id="CHEBI:57970"/>
        <dbReference type="ChEBI" id="CHEBI:59918"/>
        <dbReference type="EC" id="2.3.1.275"/>
    </reaction>
</comment>
<gene>
    <name evidence="10 11" type="primary">plsY</name>
    <name evidence="11" type="ORF">OQ273_06845</name>
</gene>
<comment type="pathway">
    <text evidence="10">Lipid metabolism; phospholipid metabolism.</text>
</comment>
<feature type="transmembrane region" description="Helical" evidence="10">
    <location>
        <begin position="62"/>
        <end position="85"/>
    </location>
</feature>